<dbReference type="PANTHER" id="PTHR11080:SF2">
    <property type="entry name" value="LD05707P"/>
    <property type="match status" value="1"/>
</dbReference>
<dbReference type="GO" id="GO:0046872">
    <property type="term" value="F:metal ion binding"/>
    <property type="evidence" value="ECO:0007669"/>
    <property type="project" value="UniProtKB-KW"/>
</dbReference>
<dbReference type="InterPro" id="IPR052347">
    <property type="entry name" value="Isochorismatase_Nicotinamidase"/>
</dbReference>
<dbReference type="EC" id="3.5.1.19" evidence="6"/>
<proteinExistence type="inferred from homology"/>
<reference evidence="10 11" key="1">
    <citation type="submission" date="2020-06" db="EMBL/GenBank/DDBJ databases">
        <authorList>
            <person name="Grouzdev D.S."/>
        </authorList>
    </citation>
    <scope>NUCLEOTIDE SEQUENCE [LARGE SCALE GENOMIC DNA]</scope>
    <source>
        <strain evidence="10 11">HO-A22</strain>
    </source>
</reference>
<name>A0A7Y6Q298_9HYPH</name>
<organism evidence="10 11">
    <name type="scientific">Ensifer oleiphilus</name>
    <dbReference type="NCBI Taxonomy" id="2742698"/>
    <lineage>
        <taxon>Bacteria</taxon>
        <taxon>Pseudomonadati</taxon>
        <taxon>Pseudomonadota</taxon>
        <taxon>Alphaproteobacteria</taxon>
        <taxon>Hyphomicrobiales</taxon>
        <taxon>Rhizobiaceae</taxon>
        <taxon>Sinorhizobium/Ensifer group</taxon>
        <taxon>Ensifer</taxon>
    </lineage>
</organism>
<evidence type="ECO:0000256" key="8">
    <source>
        <dbReference type="ARBA" id="ARBA00072277"/>
    </source>
</evidence>
<protein>
    <recommendedName>
        <fullName evidence="8">Nicotinamidase</fullName>
        <ecNumber evidence="6">3.5.1.19</ecNumber>
    </recommendedName>
    <alternativeName>
        <fullName evidence="7">Nicotinamide deamidase</fullName>
    </alternativeName>
</protein>
<dbReference type="GO" id="GO:0019363">
    <property type="term" value="P:pyridine nucleotide biosynthetic process"/>
    <property type="evidence" value="ECO:0007669"/>
    <property type="project" value="UniProtKB-KW"/>
</dbReference>
<dbReference type="Pfam" id="PF00857">
    <property type="entry name" value="Isochorismatase"/>
    <property type="match status" value="1"/>
</dbReference>
<dbReference type="Proteomes" id="UP000520198">
    <property type="component" value="Unassembled WGS sequence"/>
</dbReference>
<dbReference type="PANTHER" id="PTHR11080">
    <property type="entry name" value="PYRAZINAMIDASE/NICOTINAMIDASE"/>
    <property type="match status" value="1"/>
</dbReference>
<dbReference type="AlphaFoldDB" id="A0A7Y6Q298"/>
<dbReference type="RefSeq" id="WP_176351487.1">
    <property type="nucleotide sequence ID" value="NZ_JABWDU010000001.1"/>
</dbReference>
<evidence type="ECO:0000256" key="4">
    <source>
        <dbReference type="ARBA" id="ARBA00022801"/>
    </source>
</evidence>
<evidence type="ECO:0000256" key="5">
    <source>
        <dbReference type="ARBA" id="ARBA00037900"/>
    </source>
</evidence>
<evidence type="ECO:0000313" key="11">
    <source>
        <dbReference type="Proteomes" id="UP000520198"/>
    </source>
</evidence>
<evidence type="ECO:0000256" key="2">
    <source>
        <dbReference type="ARBA" id="ARBA00022642"/>
    </source>
</evidence>
<keyword evidence="2" id="KW-0662">Pyridine nucleotide biosynthesis</keyword>
<dbReference type="FunFam" id="3.40.50.850:FF:000006">
    <property type="entry name" value="Bifunctional pyrazinamidase/nicotinamidase"/>
    <property type="match status" value="1"/>
</dbReference>
<dbReference type="InterPro" id="IPR000868">
    <property type="entry name" value="Isochorismatase-like_dom"/>
</dbReference>
<accession>A0A7Y6Q298</accession>
<keyword evidence="3" id="KW-0479">Metal-binding</keyword>
<evidence type="ECO:0000256" key="1">
    <source>
        <dbReference type="ARBA" id="ARBA00006336"/>
    </source>
</evidence>
<comment type="similarity">
    <text evidence="1">Belongs to the isochorismatase family.</text>
</comment>
<sequence>MAGEGLIVVDVQNDFCPGGALAVSGGDEIVPVVNDLIRKFEHVVLTQDWHPQGHSSFASVHPGKTPFETVTMPYGEQTLWPDHCVQGSAGADFHPSLEWTRAELVIRKGFRTGIDSYSAFFENDRRTPTGLTGYLRDRGIDSVTLCGLATDFCVAFSALDAVARGFSTSVVLDATRGIDLNGSLSAMITRMRQAGVRML</sequence>
<evidence type="ECO:0000313" key="10">
    <source>
        <dbReference type="EMBL" id="NVD37731.1"/>
    </source>
</evidence>
<keyword evidence="11" id="KW-1185">Reference proteome</keyword>
<dbReference type="GO" id="GO:0008936">
    <property type="term" value="F:nicotinamidase activity"/>
    <property type="evidence" value="ECO:0007669"/>
    <property type="project" value="UniProtKB-EC"/>
</dbReference>
<feature type="domain" description="Isochorismatase-like" evidence="9">
    <location>
        <begin position="6"/>
        <end position="197"/>
    </location>
</feature>
<evidence type="ECO:0000256" key="7">
    <source>
        <dbReference type="ARBA" id="ARBA00043224"/>
    </source>
</evidence>
<keyword evidence="4 10" id="KW-0378">Hydrolase</keyword>
<dbReference type="SUPFAM" id="SSF52499">
    <property type="entry name" value="Isochorismatase-like hydrolases"/>
    <property type="match status" value="1"/>
</dbReference>
<gene>
    <name evidence="10" type="primary">pncA</name>
    <name evidence="10" type="ORF">HT585_02600</name>
</gene>
<evidence type="ECO:0000256" key="3">
    <source>
        <dbReference type="ARBA" id="ARBA00022723"/>
    </source>
</evidence>
<evidence type="ECO:0000259" key="9">
    <source>
        <dbReference type="Pfam" id="PF00857"/>
    </source>
</evidence>
<dbReference type="InterPro" id="IPR036380">
    <property type="entry name" value="Isochorismatase-like_sf"/>
</dbReference>
<comment type="caution">
    <text evidence="10">The sequence shown here is derived from an EMBL/GenBank/DDBJ whole genome shotgun (WGS) entry which is preliminary data.</text>
</comment>
<comment type="pathway">
    <text evidence="5">Cofactor biosynthesis; nicotinate biosynthesis; nicotinate from nicotinamide: step 1/1.</text>
</comment>
<evidence type="ECO:0000256" key="6">
    <source>
        <dbReference type="ARBA" id="ARBA00039017"/>
    </source>
</evidence>
<dbReference type="EMBL" id="JABWDU010000001">
    <property type="protein sequence ID" value="NVD37731.1"/>
    <property type="molecule type" value="Genomic_DNA"/>
</dbReference>
<dbReference type="Gene3D" id="3.40.50.850">
    <property type="entry name" value="Isochorismatase-like"/>
    <property type="match status" value="1"/>
</dbReference>
<dbReference type="NCBIfam" id="NF008623">
    <property type="entry name" value="PRK11609.1"/>
    <property type="match status" value="1"/>
</dbReference>
<dbReference type="CDD" id="cd01011">
    <property type="entry name" value="nicotinamidase"/>
    <property type="match status" value="1"/>
</dbReference>